<feature type="domain" description="Peptidase S55" evidence="1">
    <location>
        <begin position="1"/>
        <end position="143"/>
    </location>
</feature>
<dbReference type="PROSITE" id="PS51494">
    <property type="entry name" value="SPOIVB"/>
    <property type="match status" value="1"/>
</dbReference>
<comment type="caution">
    <text evidence="2">The sequence shown here is derived from an EMBL/GenBank/DDBJ whole genome shotgun (WGS) entry which is preliminary data.</text>
</comment>
<evidence type="ECO:0000259" key="1">
    <source>
        <dbReference type="PROSITE" id="PS51494"/>
    </source>
</evidence>
<sequence>MWRRKVLLIFWVLSLVLCAFPVWGGEIAIFPFSAIRKGMKATGKTVLLGTEVQEFSLEVIDVVQAKDITDSYFVVLVTDEKIRSLGGILAGMSGSPVYIRGKIAGALSHSFETQDHLVGVVTPIEAMLKIWKEEEVLAPLGKETSVVFCFGVGNRAWSRLRERLGETYALRKVLAFPRLFPEKSEKQAASLEPGSAIGVQLVTGDAEIVSVGTLTLRDGDRFLALGHPFLHRGKAQYFLSSVYVNFSLKGDEFPFKVGTPIEIVGVVEEDRSVGIAGRFGVFPKTTEVTIGVKEGTRRRDFHFSVVQEEDILVDFLPELLLDAIDRTIDRQSPGSVDLKFRITGENLNLEDEFFWVSEPDIATFTSNTFRRILEAFLKNPYQPVNVENIALEVEVFPEIQRGWILSCDFPRIVKRGEIAAGKATVFLYRQGIRDVSLQVAVPSDFAPGEAEIVVRGRGGNSGESREETFTADFQEYLNQKLDELRNDGVDLEILAKGSVPQKTTYTRTHVFLPFVLEGDASSKVWVN</sequence>
<evidence type="ECO:0000313" key="2">
    <source>
        <dbReference type="EMBL" id="HGI30403.1"/>
    </source>
</evidence>
<dbReference type="EMBL" id="DTFV01000057">
    <property type="protein sequence ID" value="HGI30403.1"/>
    <property type="molecule type" value="Genomic_DNA"/>
</dbReference>
<name>A0A7V4DDH5_9BACT</name>
<organism evidence="2">
    <name type="scientific">Candidatus Caldatribacterium californiense</name>
    <dbReference type="NCBI Taxonomy" id="1454726"/>
    <lineage>
        <taxon>Bacteria</taxon>
        <taxon>Pseudomonadati</taxon>
        <taxon>Atribacterota</taxon>
        <taxon>Atribacteria</taxon>
        <taxon>Atribacterales</taxon>
        <taxon>Candidatus Caldatribacteriaceae</taxon>
        <taxon>Candidatus Caldatribacterium</taxon>
    </lineage>
</organism>
<reference evidence="2" key="1">
    <citation type="journal article" date="2020" name="mSystems">
        <title>Genome- and Community-Level Interaction Insights into Carbon Utilization and Element Cycling Functions of Hydrothermarchaeota in Hydrothermal Sediment.</title>
        <authorList>
            <person name="Zhou Z."/>
            <person name="Liu Y."/>
            <person name="Xu W."/>
            <person name="Pan J."/>
            <person name="Luo Z.H."/>
            <person name="Li M."/>
        </authorList>
    </citation>
    <scope>NUCLEOTIDE SEQUENCE [LARGE SCALE GENOMIC DNA]</scope>
    <source>
        <strain evidence="2">SpSt-747</strain>
    </source>
</reference>
<accession>A0A7V4DDH5</accession>
<dbReference type="AlphaFoldDB" id="A0A7V4DDH5"/>
<dbReference type="InterPro" id="IPR008763">
    <property type="entry name" value="Peptidase_S55"/>
</dbReference>
<proteinExistence type="predicted"/>
<protein>
    <recommendedName>
        <fullName evidence="1">Peptidase S55 domain-containing protein</fullName>
    </recommendedName>
</protein>
<gene>
    <name evidence="2" type="ORF">ENV30_03735</name>
</gene>
<dbReference type="Pfam" id="PF05580">
    <property type="entry name" value="Peptidase_S55"/>
    <property type="match status" value="1"/>
</dbReference>